<organism evidence="2 3">
    <name type="scientific">Bugula neritina</name>
    <name type="common">Brown bryozoan</name>
    <name type="synonym">Sertularia neritina</name>
    <dbReference type="NCBI Taxonomy" id="10212"/>
    <lineage>
        <taxon>Eukaryota</taxon>
        <taxon>Metazoa</taxon>
        <taxon>Spiralia</taxon>
        <taxon>Lophotrochozoa</taxon>
        <taxon>Bryozoa</taxon>
        <taxon>Gymnolaemata</taxon>
        <taxon>Cheilostomatida</taxon>
        <taxon>Flustrina</taxon>
        <taxon>Buguloidea</taxon>
        <taxon>Bugulidae</taxon>
        <taxon>Bugula</taxon>
    </lineage>
</organism>
<keyword evidence="3" id="KW-1185">Reference proteome</keyword>
<keyword evidence="1" id="KW-0472">Membrane</keyword>
<keyword evidence="1" id="KW-1133">Transmembrane helix</keyword>
<gene>
    <name evidence="2" type="ORF">EB796_009083</name>
</gene>
<feature type="transmembrane region" description="Helical" evidence="1">
    <location>
        <begin position="52"/>
        <end position="72"/>
    </location>
</feature>
<evidence type="ECO:0000313" key="2">
    <source>
        <dbReference type="EMBL" id="KAF6032611.1"/>
    </source>
</evidence>
<evidence type="ECO:0000313" key="3">
    <source>
        <dbReference type="Proteomes" id="UP000593567"/>
    </source>
</evidence>
<feature type="transmembrane region" description="Helical" evidence="1">
    <location>
        <begin position="20"/>
        <end position="40"/>
    </location>
</feature>
<evidence type="ECO:0000256" key="1">
    <source>
        <dbReference type="SAM" id="Phobius"/>
    </source>
</evidence>
<name>A0A7J7K3Q8_BUGNE</name>
<comment type="caution">
    <text evidence="2">The sequence shown here is derived from an EMBL/GenBank/DDBJ whole genome shotgun (WGS) entry which is preliminary data.</text>
</comment>
<keyword evidence="1" id="KW-0812">Transmembrane</keyword>
<dbReference type="AlphaFoldDB" id="A0A7J7K3Q8"/>
<protein>
    <submittedName>
        <fullName evidence="2">Uncharacterized protein</fullName>
    </submittedName>
</protein>
<proteinExistence type="predicted"/>
<sequence length="129" mass="14840">MYSVCNTMYSVRNTMYFVCNAMYSVCNAIYSVCSTMCSVCNTNQYFANKTLYIMYSFVLYSGSTMLGCGLPNPPATYSLLTNSNTRLLQLNILYIISFFYYVIHICLPCFITNYDLIHYFISFAEKAIL</sequence>
<feature type="transmembrane region" description="Helical" evidence="1">
    <location>
        <begin position="92"/>
        <end position="111"/>
    </location>
</feature>
<dbReference type="EMBL" id="VXIV02001496">
    <property type="protein sequence ID" value="KAF6032611.1"/>
    <property type="molecule type" value="Genomic_DNA"/>
</dbReference>
<dbReference type="Proteomes" id="UP000593567">
    <property type="component" value="Unassembled WGS sequence"/>
</dbReference>
<accession>A0A7J7K3Q8</accession>
<reference evidence="2" key="1">
    <citation type="submission" date="2020-06" db="EMBL/GenBank/DDBJ databases">
        <title>Draft genome of Bugula neritina, a colonial animal packing powerful symbionts and potential medicines.</title>
        <authorList>
            <person name="Rayko M."/>
        </authorList>
    </citation>
    <scope>NUCLEOTIDE SEQUENCE [LARGE SCALE GENOMIC DNA]</scope>
    <source>
        <strain evidence="2">Kwan_BN1</strain>
    </source>
</reference>